<feature type="transmembrane region" description="Helical" evidence="9">
    <location>
        <begin position="219"/>
        <end position="240"/>
    </location>
</feature>
<feature type="transmembrane region" description="Helical" evidence="9">
    <location>
        <begin position="72"/>
        <end position="93"/>
    </location>
</feature>
<evidence type="ECO:0000256" key="1">
    <source>
        <dbReference type="ARBA" id="ARBA00004127"/>
    </source>
</evidence>
<protein>
    <recommendedName>
        <fullName evidence="9">Ca(2+)/H(+) antiporter</fullName>
    </recommendedName>
</protein>
<keyword evidence="7 9" id="KW-0406">Ion transport</keyword>
<dbReference type="GO" id="GO:0016020">
    <property type="term" value="C:membrane"/>
    <property type="evidence" value="ECO:0007669"/>
    <property type="project" value="InterPro"/>
</dbReference>
<comment type="subcellular location">
    <subcellularLocation>
        <location evidence="1">Endomembrane system</location>
        <topology evidence="1">Multi-pass membrane protein</topology>
    </subcellularLocation>
</comment>
<evidence type="ECO:0000256" key="8">
    <source>
        <dbReference type="ARBA" id="ARBA00023136"/>
    </source>
</evidence>
<keyword evidence="5 9" id="KW-0106">Calcium</keyword>
<feature type="transmembrane region" description="Helical" evidence="9">
    <location>
        <begin position="170"/>
        <end position="191"/>
    </location>
</feature>
<comment type="function">
    <text evidence="9">Ca(+)/H(+) antiporter that extrudes calcium in exchange for external protons.</text>
</comment>
<comment type="similarity">
    <text evidence="9">Belongs to the Ca(2+):cation antiporter (CaCA) (TC 2.A.19) family.</text>
</comment>
<dbReference type="InterPro" id="IPR004713">
    <property type="entry name" value="CaH_exchang"/>
</dbReference>
<dbReference type="InterPro" id="IPR004798">
    <property type="entry name" value="CAX-like"/>
</dbReference>
<feature type="transmembrane region" description="Helical" evidence="9">
    <location>
        <begin position="343"/>
        <end position="362"/>
    </location>
</feature>
<evidence type="ECO:0000256" key="7">
    <source>
        <dbReference type="ARBA" id="ARBA00023065"/>
    </source>
</evidence>
<reference evidence="11 12" key="1">
    <citation type="submission" date="2019-04" db="EMBL/GenBank/DDBJ databases">
        <title>Genome of a novel bacterium Candidatus Jettenia ecosi reconstructed from metagenome of an anammox bioreactor.</title>
        <authorList>
            <person name="Mardanov A.V."/>
            <person name="Beletsky A.V."/>
            <person name="Ravin N.V."/>
            <person name="Botchkova E.A."/>
            <person name="Litti Y.V."/>
            <person name="Nozhevnikova A.N."/>
        </authorList>
    </citation>
    <scope>NUCLEOTIDE SEQUENCE [LARGE SCALE GENOMIC DNA]</scope>
    <source>
        <strain evidence="11">J2</strain>
    </source>
</reference>
<dbReference type="NCBIfam" id="TIGR00378">
    <property type="entry name" value="cax"/>
    <property type="match status" value="1"/>
</dbReference>
<feature type="transmembrane region" description="Helical" evidence="9">
    <location>
        <begin position="252"/>
        <end position="272"/>
    </location>
</feature>
<feature type="transmembrane region" description="Helical" evidence="9">
    <location>
        <begin position="39"/>
        <end position="60"/>
    </location>
</feature>
<dbReference type="Pfam" id="PF01699">
    <property type="entry name" value="Na_Ca_ex"/>
    <property type="match status" value="2"/>
</dbReference>
<dbReference type="InterPro" id="IPR004837">
    <property type="entry name" value="NaCa_Exmemb"/>
</dbReference>
<dbReference type="InterPro" id="IPR044880">
    <property type="entry name" value="NCX_ion-bd_dom_sf"/>
</dbReference>
<evidence type="ECO:0000313" key="11">
    <source>
        <dbReference type="EMBL" id="TLD42275.1"/>
    </source>
</evidence>
<evidence type="ECO:0000256" key="9">
    <source>
        <dbReference type="RuleBase" id="RU365028"/>
    </source>
</evidence>
<dbReference type="GO" id="GO:0015369">
    <property type="term" value="F:calcium:proton antiporter activity"/>
    <property type="evidence" value="ECO:0007669"/>
    <property type="project" value="UniProtKB-UniRule"/>
</dbReference>
<feature type="domain" description="Sodium/calcium exchanger membrane region" evidence="10">
    <location>
        <begin position="218"/>
        <end position="361"/>
    </location>
</feature>
<keyword evidence="6 9" id="KW-1133">Transmembrane helix</keyword>
<keyword evidence="8 9" id="KW-0472">Membrane</keyword>
<dbReference type="Gene3D" id="1.20.1420.30">
    <property type="entry name" value="NCX, central ion-binding region"/>
    <property type="match status" value="1"/>
</dbReference>
<evidence type="ECO:0000256" key="2">
    <source>
        <dbReference type="ARBA" id="ARBA00022448"/>
    </source>
</evidence>
<keyword evidence="2 9" id="KW-0813">Transport</keyword>
<evidence type="ECO:0000256" key="6">
    <source>
        <dbReference type="ARBA" id="ARBA00022989"/>
    </source>
</evidence>
<dbReference type="PANTHER" id="PTHR31503">
    <property type="entry name" value="VACUOLAR CALCIUM ION TRANSPORTER"/>
    <property type="match status" value="1"/>
</dbReference>
<organism evidence="11 12">
    <name type="scientific">Candidatus Jettenia ecosi</name>
    <dbReference type="NCBI Taxonomy" id="2494326"/>
    <lineage>
        <taxon>Bacteria</taxon>
        <taxon>Pseudomonadati</taxon>
        <taxon>Planctomycetota</taxon>
        <taxon>Candidatus Brocadiia</taxon>
        <taxon>Candidatus Brocadiales</taxon>
        <taxon>Candidatus Brocadiaceae</taxon>
        <taxon>Candidatus Jettenia</taxon>
    </lineage>
</organism>
<feature type="transmembrane region" description="Helical" evidence="9">
    <location>
        <begin position="12"/>
        <end position="33"/>
    </location>
</feature>
<dbReference type="Proteomes" id="UP000319783">
    <property type="component" value="Unassembled WGS sequence"/>
</dbReference>
<keyword evidence="3 9" id="KW-0109">Calcium transport</keyword>
<evidence type="ECO:0000256" key="3">
    <source>
        <dbReference type="ARBA" id="ARBA00022568"/>
    </source>
</evidence>
<evidence type="ECO:0000256" key="4">
    <source>
        <dbReference type="ARBA" id="ARBA00022692"/>
    </source>
</evidence>
<evidence type="ECO:0000256" key="5">
    <source>
        <dbReference type="ARBA" id="ARBA00022837"/>
    </source>
</evidence>
<sequence>MPIEDNRKVLPLFPKFSFWHYLLLLMPISVIAYHNHFPALITFALASAVLVPLAHFLGEATEVLSEKTGEHFSGIINATFGNAAELVIAILAIKSGLIDIVKYSLIGSVIGNILLILGLSIFAGGIKFGELKLSPKITGPTIIHLSMAAMCFAVPSVFAKEDSLLLINKYSVSIAVVLLIVYFVGMLYTIVHREDKEASRVIHEAIEATAPRWSTAKSLTILVLATGGLVYMSEILVHQIEPLVESAHIPPAFMGLIILPLVGNVAEHSVAISSAMKNKINLSLAIAGESSAQIALFVSPICVLIAGAFGENFNLIFNKIELITLGMSIGGTWLVVHDNKSNWLEGFLLLAFYLIISITAYFL</sequence>
<dbReference type="PANTHER" id="PTHR31503:SF22">
    <property type="entry name" value="VACUOLAR CALCIUM ION TRANSPORTER"/>
    <property type="match status" value="1"/>
</dbReference>
<comment type="caution">
    <text evidence="11">The sequence shown here is derived from an EMBL/GenBank/DDBJ whole genome shotgun (WGS) entry which is preliminary data.</text>
</comment>
<gene>
    <name evidence="11" type="ORF">JETT_1390</name>
</gene>
<dbReference type="GO" id="GO:0012505">
    <property type="term" value="C:endomembrane system"/>
    <property type="evidence" value="ECO:0007669"/>
    <property type="project" value="UniProtKB-SubCell"/>
</dbReference>
<feature type="domain" description="Sodium/calcium exchanger membrane region" evidence="10">
    <location>
        <begin position="39"/>
        <end position="190"/>
    </location>
</feature>
<feature type="transmembrane region" description="Helical" evidence="9">
    <location>
        <begin position="315"/>
        <end position="336"/>
    </location>
</feature>
<dbReference type="EMBL" id="SULG01000023">
    <property type="protein sequence ID" value="TLD42275.1"/>
    <property type="molecule type" value="Genomic_DNA"/>
</dbReference>
<dbReference type="AlphaFoldDB" id="A0A533QC18"/>
<proteinExistence type="inferred from homology"/>
<keyword evidence="9" id="KW-0050">Antiport</keyword>
<accession>A0A533QC18</accession>
<keyword evidence="4 9" id="KW-0812">Transmembrane</keyword>
<feature type="transmembrane region" description="Helical" evidence="9">
    <location>
        <begin position="284"/>
        <end position="309"/>
    </location>
</feature>
<evidence type="ECO:0000313" key="12">
    <source>
        <dbReference type="Proteomes" id="UP000319783"/>
    </source>
</evidence>
<feature type="transmembrane region" description="Helical" evidence="9">
    <location>
        <begin position="105"/>
        <end position="125"/>
    </location>
</feature>
<name>A0A533QC18_9BACT</name>
<evidence type="ECO:0000259" key="10">
    <source>
        <dbReference type="Pfam" id="PF01699"/>
    </source>
</evidence>
<feature type="transmembrane region" description="Helical" evidence="9">
    <location>
        <begin position="137"/>
        <end position="158"/>
    </location>
</feature>
<dbReference type="GO" id="GO:0006874">
    <property type="term" value="P:intracellular calcium ion homeostasis"/>
    <property type="evidence" value="ECO:0007669"/>
    <property type="project" value="TreeGrafter"/>
</dbReference>